<evidence type="ECO:0000313" key="1">
    <source>
        <dbReference type="EnsemblMetazoa" id="AMIN014168-PA"/>
    </source>
</evidence>
<dbReference type="Proteomes" id="UP000075920">
    <property type="component" value="Unassembled WGS sequence"/>
</dbReference>
<sequence>YSTVVLVRYVACVNRAVFAVNSPRKKPYWYGEQAKKTKANVSFLSVVQCPSSYRSKFALLEAVHMLRLMCVNVLSCWLFFSARCNTVCCFVSKRFSLPSERGTCV</sequence>
<dbReference type="EnsemblMetazoa" id="AMIN014168-RA">
    <property type="protein sequence ID" value="AMIN014168-PA"/>
    <property type="gene ID" value="AMIN014168"/>
</dbReference>
<protein>
    <submittedName>
        <fullName evidence="1">Uncharacterized protein</fullName>
    </submittedName>
</protein>
<reference evidence="2" key="1">
    <citation type="submission" date="2013-03" db="EMBL/GenBank/DDBJ databases">
        <title>The Genome Sequence of Anopheles minimus MINIMUS1.</title>
        <authorList>
            <consortium name="The Broad Institute Genomics Platform"/>
            <person name="Neafsey D.E."/>
            <person name="Walton C."/>
            <person name="Walker B."/>
            <person name="Young S.K."/>
            <person name="Zeng Q."/>
            <person name="Gargeya S."/>
            <person name="Fitzgerald M."/>
            <person name="Haas B."/>
            <person name="Abouelleil A."/>
            <person name="Allen A.W."/>
            <person name="Alvarado L."/>
            <person name="Arachchi H.M."/>
            <person name="Berlin A.M."/>
            <person name="Chapman S.B."/>
            <person name="Gainer-Dewar J."/>
            <person name="Goldberg J."/>
            <person name="Griggs A."/>
            <person name="Gujja S."/>
            <person name="Hansen M."/>
            <person name="Howarth C."/>
            <person name="Imamovic A."/>
            <person name="Ireland A."/>
            <person name="Larimer J."/>
            <person name="McCowan C."/>
            <person name="Murphy C."/>
            <person name="Pearson M."/>
            <person name="Poon T.W."/>
            <person name="Priest M."/>
            <person name="Roberts A."/>
            <person name="Saif S."/>
            <person name="Shea T."/>
            <person name="Sisk P."/>
            <person name="Sykes S."/>
            <person name="Wortman J."/>
            <person name="Nusbaum C."/>
            <person name="Birren B."/>
        </authorList>
    </citation>
    <scope>NUCLEOTIDE SEQUENCE [LARGE SCALE GENOMIC DNA]</scope>
    <source>
        <strain evidence="2">MINIMUS1</strain>
    </source>
</reference>
<accession>A0A182WN69</accession>
<dbReference type="VEuPathDB" id="VectorBase:AMIN014168"/>
<name>A0A182WN69_9DIPT</name>
<reference evidence="1" key="2">
    <citation type="submission" date="2020-05" db="UniProtKB">
        <authorList>
            <consortium name="EnsemblMetazoa"/>
        </authorList>
    </citation>
    <scope>IDENTIFICATION</scope>
    <source>
        <strain evidence="1">MINIMUS1</strain>
    </source>
</reference>
<organism evidence="1 2">
    <name type="scientific">Anopheles minimus</name>
    <dbReference type="NCBI Taxonomy" id="112268"/>
    <lineage>
        <taxon>Eukaryota</taxon>
        <taxon>Metazoa</taxon>
        <taxon>Ecdysozoa</taxon>
        <taxon>Arthropoda</taxon>
        <taxon>Hexapoda</taxon>
        <taxon>Insecta</taxon>
        <taxon>Pterygota</taxon>
        <taxon>Neoptera</taxon>
        <taxon>Endopterygota</taxon>
        <taxon>Diptera</taxon>
        <taxon>Nematocera</taxon>
        <taxon>Culicoidea</taxon>
        <taxon>Culicidae</taxon>
        <taxon>Anophelinae</taxon>
        <taxon>Anopheles</taxon>
    </lineage>
</organism>
<evidence type="ECO:0000313" key="2">
    <source>
        <dbReference type="Proteomes" id="UP000075920"/>
    </source>
</evidence>
<proteinExistence type="predicted"/>
<keyword evidence="2" id="KW-1185">Reference proteome</keyword>
<dbReference type="AlphaFoldDB" id="A0A182WN69"/>